<dbReference type="Gene3D" id="3.10.490.10">
    <property type="entry name" value="Gamma-glutamyl cyclotransferase-like"/>
    <property type="match status" value="1"/>
</dbReference>
<dbReference type="GO" id="GO:0004039">
    <property type="term" value="F:allophanate hydrolase activity"/>
    <property type="evidence" value="ECO:0007669"/>
    <property type="project" value="UniProtKB-EC"/>
</dbReference>
<evidence type="ECO:0000259" key="1">
    <source>
        <dbReference type="Pfam" id="PF01425"/>
    </source>
</evidence>
<dbReference type="InterPro" id="IPR000120">
    <property type="entry name" value="Amidase"/>
</dbReference>
<organism evidence="3 4">
    <name type="scientific">Paenibacillus terricola</name>
    <dbReference type="NCBI Taxonomy" id="2763503"/>
    <lineage>
        <taxon>Bacteria</taxon>
        <taxon>Bacillati</taxon>
        <taxon>Bacillota</taxon>
        <taxon>Bacilli</taxon>
        <taxon>Bacillales</taxon>
        <taxon>Paenibacillaceae</taxon>
        <taxon>Paenibacillus</taxon>
    </lineage>
</organism>
<accession>A0ABR8N3P6</accession>
<feature type="domain" description="Amidase" evidence="1">
    <location>
        <begin position="65"/>
        <end position="472"/>
    </location>
</feature>
<dbReference type="PANTHER" id="PTHR11895:SF169">
    <property type="entry name" value="GLUTAMYL-TRNA(GLN) AMIDOTRANSFERASE"/>
    <property type="match status" value="1"/>
</dbReference>
<keyword evidence="3" id="KW-0378">Hydrolase</keyword>
<dbReference type="Pfam" id="PF01425">
    <property type="entry name" value="Amidase"/>
    <property type="match status" value="1"/>
</dbReference>
<evidence type="ECO:0000259" key="2">
    <source>
        <dbReference type="Pfam" id="PF21986"/>
    </source>
</evidence>
<dbReference type="SUPFAM" id="SSF75304">
    <property type="entry name" value="Amidase signature (AS) enzymes"/>
    <property type="match status" value="1"/>
</dbReference>
<dbReference type="InterPro" id="IPR023631">
    <property type="entry name" value="Amidase_dom"/>
</dbReference>
<dbReference type="EMBL" id="JACXZA010000012">
    <property type="protein sequence ID" value="MBD3922794.1"/>
    <property type="molecule type" value="Genomic_DNA"/>
</dbReference>
<dbReference type="NCBIfam" id="TIGR02713">
    <property type="entry name" value="allophanate_hyd"/>
    <property type="match status" value="1"/>
</dbReference>
<proteinExistence type="predicted"/>
<sequence>MRRVYRKYALCKARRCGAGGAVDRCPAAFCSGGVSLVTKTIIPEQLTIRWLQEQYRNGALTPEDVVAEIIRRSEADANMNIWITPPSMELIRPYLERLQKLDPSESPLWGVPFAIKDNIDLANVPSTAACPEFAYTPDDHAVVVERLLAAGAIPVGKTNLDQFATGLVGTRSPYGETHNALRPELISGGSSSGSAVAVARGQAAFSLGTDTAGSGRVPAALNDLVGYKPSLGAWPVKGVVPACESLDCVTVFAANLADVYTVDAVARGYHAEDAWSRHLPLPEAAAPTRLLLPIETPSFYGPFAAEYEAAWVRVVHQLKLIGIPVEYVDTGVFAAAAALLYEGPWVAERWAGLQHFIEANPGSTLPVTEQIVRSGADQYSAASLFGAMHKLQRYKREAQELLRSAVLMLPTAGGTWTREQVRENPIASNRDMGRYTNHCNLLDLCAIAIPAGLAADDLPFGITLFSAAEQEGLIREVAERLAFECEGSDLDDKARVSGTKNANPKSETIITKKSSAKIRVALCGLHMRGFPLEKQMQACGAQFIEETFTAARYKLMELPTTPTKPGLIKLPEGGASIALEVWEMPVAALGEFTAAIPAPLGIGKVELLDGTEVSGFICEGYAELAAVDITSSGGWRAYRNERSGVTS</sequence>
<dbReference type="Gene3D" id="3.90.1300.10">
    <property type="entry name" value="Amidase signature (AS) domain"/>
    <property type="match status" value="1"/>
</dbReference>
<dbReference type="EC" id="3.5.1.54" evidence="3"/>
<gene>
    <name evidence="3" type="primary">atzF</name>
    <name evidence="3" type="ORF">H8B09_29055</name>
</gene>
<dbReference type="NCBIfam" id="NF006043">
    <property type="entry name" value="PRK08186.1"/>
    <property type="match status" value="1"/>
</dbReference>
<dbReference type="InterPro" id="IPR014085">
    <property type="entry name" value="Allophanate_hydrolase"/>
</dbReference>
<comment type="caution">
    <text evidence="3">The sequence shown here is derived from an EMBL/GenBank/DDBJ whole genome shotgun (WGS) entry which is preliminary data.</text>
</comment>
<protein>
    <submittedName>
        <fullName evidence="3">Allophanate hydrolase</fullName>
        <ecNumber evidence="3">3.5.1.54</ecNumber>
    </submittedName>
</protein>
<reference evidence="3 4" key="1">
    <citation type="submission" date="2020-09" db="EMBL/GenBank/DDBJ databases">
        <title>Paenibacillus sp. strain PR3 16S rRNA gene Genome sequencing and assembly.</title>
        <authorList>
            <person name="Kim J."/>
        </authorList>
    </citation>
    <scope>NUCLEOTIDE SEQUENCE [LARGE SCALE GENOMIC DNA]</scope>
    <source>
        <strain evidence="3 4">PR3</strain>
    </source>
</reference>
<evidence type="ECO:0000313" key="4">
    <source>
        <dbReference type="Proteomes" id="UP000609346"/>
    </source>
</evidence>
<name>A0ABR8N3P6_9BACL</name>
<evidence type="ECO:0000313" key="3">
    <source>
        <dbReference type="EMBL" id="MBD3922794.1"/>
    </source>
</evidence>
<dbReference type="InterPro" id="IPR053844">
    <property type="entry name" value="AH_C"/>
</dbReference>
<dbReference type="Gene3D" id="1.20.58.1700">
    <property type="match status" value="1"/>
</dbReference>
<dbReference type="Proteomes" id="UP000609346">
    <property type="component" value="Unassembled WGS sequence"/>
</dbReference>
<feature type="domain" description="Allophanate hydrolase C-terminal" evidence="2">
    <location>
        <begin position="518"/>
        <end position="639"/>
    </location>
</feature>
<dbReference type="PANTHER" id="PTHR11895">
    <property type="entry name" value="TRANSAMIDASE"/>
    <property type="match status" value="1"/>
</dbReference>
<keyword evidence="4" id="KW-1185">Reference proteome</keyword>
<dbReference type="Pfam" id="PF21986">
    <property type="entry name" value="AH_C"/>
    <property type="match status" value="1"/>
</dbReference>
<dbReference type="InterPro" id="IPR036928">
    <property type="entry name" value="AS_sf"/>
</dbReference>